<name>H9UMN5_SPIAZ</name>
<keyword evidence="2" id="KW-0472">Membrane</keyword>
<organism evidence="3 4">
    <name type="scientific">Spirochaeta africana (strain ATCC 700263 / DSM 8902 / Z-7692)</name>
    <dbReference type="NCBI Taxonomy" id="889378"/>
    <lineage>
        <taxon>Bacteria</taxon>
        <taxon>Pseudomonadati</taxon>
        <taxon>Spirochaetota</taxon>
        <taxon>Spirochaetia</taxon>
        <taxon>Spirochaetales</taxon>
        <taxon>Spirochaetaceae</taxon>
        <taxon>Spirochaeta</taxon>
    </lineage>
</organism>
<feature type="transmembrane region" description="Helical" evidence="2">
    <location>
        <begin position="7"/>
        <end position="28"/>
    </location>
</feature>
<keyword evidence="2" id="KW-0812">Transmembrane</keyword>
<dbReference type="PATRIC" id="fig|889378.3.peg.2727"/>
<proteinExistence type="predicted"/>
<dbReference type="Proteomes" id="UP000007383">
    <property type="component" value="Chromosome"/>
</dbReference>
<gene>
    <name evidence="3" type="ordered locus">Spiaf_2754</name>
</gene>
<keyword evidence="4" id="KW-1185">Reference proteome</keyword>
<dbReference type="STRING" id="889378.Spiaf_2754"/>
<reference evidence="4" key="1">
    <citation type="journal article" date="2013" name="Stand. Genomic Sci.">
        <title>Complete genome sequence of the halophilic bacterium Spirochaeta africana type strain (Z-7692(T)) from the alkaline Lake Magadi in the East African Rift.</title>
        <authorList>
            <person name="Liolos K."/>
            <person name="Abt B."/>
            <person name="Scheuner C."/>
            <person name="Teshima H."/>
            <person name="Held B."/>
            <person name="Lapidus A."/>
            <person name="Nolan M."/>
            <person name="Lucas S."/>
            <person name="Deshpande S."/>
            <person name="Cheng J.F."/>
            <person name="Tapia R."/>
            <person name="Goodwin L.A."/>
            <person name="Pitluck S."/>
            <person name="Pagani I."/>
            <person name="Ivanova N."/>
            <person name="Mavromatis K."/>
            <person name="Mikhailova N."/>
            <person name="Huntemann M."/>
            <person name="Pati A."/>
            <person name="Chen A."/>
            <person name="Palaniappan K."/>
            <person name="Land M."/>
            <person name="Rohde M."/>
            <person name="Tindall B.J."/>
            <person name="Detter J.C."/>
            <person name="Goker M."/>
            <person name="Bristow J."/>
            <person name="Eisen J.A."/>
            <person name="Markowitz V."/>
            <person name="Hugenholtz P."/>
            <person name="Woyke T."/>
            <person name="Klenk H.P."/>
            <person name="Kyrpides N.C."/>
        </authorList>
    </citation>
    <scope>NUCLEOTIDE SEQUENCE</scope>
    <source>
        <strain evidence="4">ATCC 700263 / DSM 8902 / Z-7692</strain>
    </source>
</reference>
<dbReference type="RefSeq" id="WP_014456760.1">
    <property type="nucleotide sequence ID" value="NC_017098.1"/>
</dbReference>
<dbReference type="eggNOG" id="ENOG50346PZ">
    <property type="taxonomic scope" value="Bacteria"/>
</dbReference>
<evidence type="ECO:0000256" key="1">
    <source>
        <dbReference type="SAM" id="MobiDB-lite"/>
    </source>
</evidence>
<dbReference type="OrthoDB" id="367414at2"/>
<evidence type="ECO:0000313" key="3">
    <source>
        <dbReference type="EMBL" id="AFG38778.1"/>
    </source>
</evidence>
<dbReference type="EMBL" id="CP003282">
    <property type="protein sequence ID" value="AFG38778.1"/>
    <property type="molecule type" value="Genomic_DNA"/>
</dbReference>
<feature type="compositionally biased region" description="Basic and acidic residues" evidence="1">
    <location>
        <begin position="321"/>
        <end position="330"/>
    </location>
</feature>
<keyword evidence="2" id="KW-1133">Transmembrane helix</keyword>
<protein>
    <submittedName>
        <fullName evidence="3">Uncharacterized protein</fullName>
    </submittedName>
</protein>
<evidence type="ECO:0000256" key="2">
    <source>
        <dbReference type="SAM" id="Phobius"/>
    </source>
</evidence>
<feature type="region of interest" description="Disordered" evidence="1">
    <location>
        <begin position="321"/>
        <end position="345"/>
    </location>
</feature>
<dbReference type="HOGENOM" id="CLU_028188_0_0_12"/>
<accession>H9UMN5</accession>
<dbReference type="KEGG" id="sfc:Spiaf_2754"/>
<dbReference type="AlphaFoldDB" id="H9UMN5"/>
<sequence length="617" mass="69220">MKRNKGAWVFIFPVLHLVFIGLMLSWHVRGTDFFGHISDRLSLRGTLQVSRGAEGISQLDVQYEGLNFPFFQRSSVQVIDPAQDTRRLRVTGYNTLEDGFSVLFNEGFSVQFLTQGDQELRIIPTIPETMQPVAEIVLPVRLTEEARIRQTDNIAVLSVDHGSDTFLLTLPPRAVLNAERGTLTLPGNVGRQTIRYVRTERVAAAPETTPAESEPDVLPWFESEEIRVAESAVNNDIRSFIDTAYEGWRSTRFDAGTSTWQRPDASPVFREETLIAYLAESWQRNDYTGAFNAMRTAADRHPDAVSYRSSVYLGNLRAQRENMESQDQQRNESLQSALASGDSRPLRDPDLVSWILTRGTTELYEMFPEYLADIRLDSLETAGLVGVLENSLYDGPMPSAISQALRGHQQPAAAMLLERLVRSDGDIYLESSNGQVESLLSLRAGIALERVGSREDEPQLTGIGRTMIQSILREADSLGFVPATMLAGSDGIQRREGQLAPEDIYPHIHRSGAYPRVISLYDHLGQGAYIMSIVDFPSISYDGSRLELNLVGPRMRTHYIYISGLPAYRALTLFGFQWPADPGFESYSRGTFYHQPSNTAMIKYFEDATSSEIIYQF</sequence>
<evidence type="ECO:0000313" key="4">
    <source>
        <dbReference type="Proteomes" id="UP000007383"/>
    </source>
</evidence>